<dbReference type="RefSeq" id="XP_021869087.1">
    <property type="nucleotide sequence ID" value="XM_022016802.1"/>
</dbReference>
<evidence type="ECO:0000256" key="2">
    <source>
        <dbReference type="ARBA" id="ARBA00022692"/>
    </source>
</evidence>
<gene>
    <name evidence="8" type="ORF">BD324DRAFT_635339</name>
</gene>
<dbReference type="InParanoid" id="A0A1Y1UCQ6"/>
<evidence type="ECO:0000313" key="9">
    <source>
        <dbReference type="Proteomes" id="UP000193218"/>
    </source>
</evidence>
<evidence type="ECO:0000313" key="8">
    <source>
        <dbReference type="EMBL" id="ORX34845.1"/>
    </source>
</evidence>
<feature type="region of interest" description="Disordered" evidence="5">
    <location>
        <begin position="199"/>
        <end position="220"/>
    </location>
</feature>
<dbReference type="GO" id="GO:0016491">
    <property type="term" value="F:oxidoreductase activity"/>
    <property type="evidence" value="ECO:0007669"/>
    <property type="project" value="InterPro"/>
</dbReference>
<sequence length="297" mass="33419">MFNAIALSIPLATATFALQEVVFHIVGFAFEYCDSHSLFLRSKVRTSDRRKYVELLPRVLFNQFFLLLPAMLFMERTGLAFSGPSRISPLRFLIGLVGMAIGHDVVQYLFHRHLLHRPNLKLMKWLRHSLHHSTSATKAVSACYMSPPDFLLEIICPYLIPLAVFGNHADPRFHLLIAGVGAIGGLYEHSGYDFSAPLKPSRSVSRGGTPEKGIKEHVEEDEDGLKGITAFAVDLLASFLDNRAHSEHHTRANVSFSDGFGSPGICDTLFGTRWDLTPRQSRLVEAEWRDMRKQDQQ</sequence>
<organism evidence="8 9">
    <name type="scientific">Kockovaella imperatae</name>
    <dbReference type="NCBI Taxonomy" id="4999"/>
    <lineage>
        <taxon>Eukaryota</taxon>
        <taxon>Fungi</taxon>
        <taxon>Dikarya</taxon>
        <taxon>Basidiomycota</taxon>
        <taxon>Agaricomycotina</taxon>
        <taxon>Tremellomycetes</taxon>
        <taxon>Tremellales</taxon>
        <taxon>Cuniculitremaceae</taxon>
        <taxon>Kockovaella</taxon>
    </lineage>
</organism>
<dbReference type="AlphaFoldDB" id="A0A1Y1UCQ6"/>
<dbReference type="Proteomes" id="UP000193218">
    <property type="component" value="Unassembled WGS sequence"/>
</dbReference>
<evidence type="ECO:0000256" key="6">
    <source>
        <dbReference type="SAM" id="SignalP"/>
    </source>
</evidence>
<keyword evidence="6" id="KW-0732">Signal</keyword>
<dbReference type="Pfam" id="PF04116">
    <property type="entry name" value="FA_hydroxylase"/>
    <property type="match status" value="1"/>
</dbReference>
<feature type="domain" description="Fatty acid hydroxylase" evidence="7">
    <location>
        <begin position="97"/>
        <end position="272"/>
    </location>
</feature>
<dbReference type="InterPro" id="IPR006694">
    <property type="entry name" value="Fatty_acid_hydroxylase"/>
</dbReference>
<feature type="signal peptide" evidence="6">
    <location>
        <begin position="1"/>
        <end position="19"/>
    </location>
</feature>
<feature type="chain" id="PRO_5012463239" description="Fatty acid hydroxylase domain-containing protein" evidence="6">
    <location>
        <begin position="20"/>
        <end position="297"/>
    </location>
</feature>
<keyword evidence="9" id="KW-1185">Reference proteome</keyword>
<dbReference type="STRING" id="4999.A0A1Y1UCQ6"/>
<evidence type="ECO:0000256" key="3">
    <source>
        <dbReference type="ARBA" id="ARBA00022989"/>
    </source>
</evidence>
<comment type="subcellular location">
    <subcellularLocation>
        <location evidence="1">Membrane</location>
    </subcellularLocation>
</comment>
<dbReference type="EMBL" id="NBSH01000013">
    <property type="protein sequence ID" value="ORX34845.1"/>
    <property type="molecule type" value="Genomic_DNA"/>
</dbReference>
<name>A0A1Y1UCQ6_9TREE</name>
<evidence type="ECO:0000256" key="5">
    <source>
        <dbReference type="SAM" id="MobiDB-lite"/>
    </source>
</evidence>
<proteinExistence type="predicted"/>
<dbReference type="GO" id="GO:0016020">
    <property type="term" value="C:membrane"/>
    <property type="evidence" value="ECO:0007669"/>
    <property type="project" value="UniProtKB-SubCell"/>
</dbReference>
<dbReference type="GeneID" id="33558611"/>
<protein>
    <recommendedName>
        <fullName evidence="7">Fatty acid hydroxylase domain-containing protein</fullName>
    </recommendedName>
</protein>
<keyword evidence="3" id="KW-1133">Transmembrane helix</keyword>
<dbReference type="GO" id="GO:0008610">
    <property type="term" value="P:lipid biosynthetic process"/>
    <property type="evidence" value="ECO:0007669"/>
    <property type="project" value="InterPro"/>
</dbReference>
<evidence type="ECO:0000259" key="7">
    <source>
        <dbReference type="Pfam" id="PF04116"/>
    </source>
</evidence>
<evidence type="ECO:0000256" key="1">
    <source>
        <dbReference type="ARBA" id="ARBA00004370"/>
    </source>
</evidence>
<dbReference type="PANTHER" id="PTHR11863">
    <property type="entry name" value="STEROL DESATURASE"/>
    <property type="match status" value="1"/>
</dbReference>
<keyword evidence="2" id="KW-0812">Transmembrane</keyword>
<dbReference type="OrthoDB" id="408954at2759"/>
<keyword evidence="4" id="KW-0472">Membrane</keyword>
<dbReference type="GO" id="GO:0005506">
    <property type="term" value="F:iron ion binding"/>
    <property type="evidence" value="ECO:0007669"/>
    <property type="project" value="InterPro"/>
</dbReference>
<comment type="caution">
    <text evidence="8">The sequence shown here is derived from an EMBL/GenBank/DDBJ whole genome shotgun (WGS) entry which is preliminary data.</text>
</comment>
<dbReference type="InterPro" id="IPR050307">
    <property type="entry name" value="Sterol_Desaturase_Related"/>
</dbReference>
<accession>A0A1Y1UCQ6</accession>
<reference evidence="8 9" key="1">
    <citation type="submission" date="2017-03" db="EMBL/GenBank/DDBJ databases">
        <title>Widespread Adenine N6-methylation of Active Genes in Fungi.</title>
        <authorList>
            <consortium name="DOE Joint Genome Institute"/>
            <person name="Mondo S.J."/>
            <person name="Dannebaum R.O."/>
            <person name="Kuo R.C."/>
            <person name="Louie K.B."/>
            <person name="Bewick A.J."/>
            <person name="Labutti K."/>
            <person name="Haridas S."/>
            <person name="Kuo A."/>
            <person name="Salamov A."/>
            <person name="Ahrendt S.R."/>
            <person name="Lau R."/>
            <person name="Bowen B.P."/>
            <person name="Lipzen A."/>
            <person name="Sullivan W."/>
            <person name="Andreopoulos W.B."/>
            <person name="Clum A."/>
            <person name="Lindquist E."/>
            <person name="Daum C."/>
            <person name="Northen T.R."/>
            <person name="Ramamoorthy G."/>
            <person name="Schmitz R.J."/>
            <person name="Gryganskyi A."/>
            <person name="Culley D."/>
            <person name="Magnuson J."/>
            <person name="James T.Y."/>
            <person name="O'Malley M.A."/>
            <person name="Stajich J.E."/>
            <person name="Spatafora J.W."/>
            <person name="Visel A."/>
            <person name="Grigoriev I.V."/>
        </authorList>
    </citation>
    <scope>NUCLEOTIDE SEQUENCE [LARGE SCALE GENOMIC DNA]</scope>
    <source>
        <strain evidence="8 9">NRRL Y-17943</strain>
    </source>
</reference>
<evidence type="ECO:0000256" key="4">
    <source>
        <dbReference type="ARBA" id="ARBA00023136"/>
    </source>
</evidence>